<dbReference type="AlphaFoldDB" id="A0A1Q8SUQ0"/>
<dbReference type="PANTHER" id="PTHR39600:SF1">
    <property type="entry name" value="PEPTIDASE INHIBITOR I78 FAMILY PROTEIN"/>
    <property type="match status" value="1"/>
</dbReference>
<organism evidence="2 3">
    <name type="scientific">Salinicola socius</name>
    <dbReference type="NCBI Taxonomy" id="404433"/>
    <lineage>
        <taxon>Bacteria</taxon>
        <taxon>Pseudomonadati</taxon>
        <taxon>Pseudomonadota</taxon>
        <taxon>Gammaproteobacteria</taxon>
        <taxon>Oceanospirillales</taxon>
        <taxon>Halomonadaceae</taxon>
        <taxon>Salinicola</taxon>
    </lineage>
</organism>
<dbReference type="Gene3D" id="3.30.10.10">
    <property type="entry name" value="Trypsin Inhibitor V, subunit A"/>
    <property type="match status" value="1"/>
</dbReference>
<dbReference type="STRING" id="404433.BTW07_06030"/>
<reference evidence="2 3" key="1">
    <citation type="submission" date="2016-12" db="EMBL/GenBank/DDBJ databases">
        <title>Draft genome sequences of strains Salinicola socius SMB35, Salinicola sp. MH3R3-1 and Chromohalobacter sp. SMB17 from the Verkhnekamsk potash mining region of Russia.</title>
        <authorList>
            <person name="Mavrodi D.V."/>
            <person name="Olsson B.E."/>
            <person name="Korsakova E.S."/>
            <person name="Pyankova A."/>
            <person name="Mavrodi O.V."/>
            <person name="Plotnikova E.G."/>
        </authorList>
    </citation>
    <scope>NUCLEOTIDE SEQUENCE [LARGE SCALE GENOMIC DNA]</scope>
    <source>
        <strain evidence="2 3">SMB35</strain>
    </source>
</reference>
<comment type="caution">
    <text evidence="2">The sequence shown here is derived from an EMBL/GenBank/DDBJ whole genome shotgun (WGS) entry which is preliminary data.</text>
</comment>
<dbReference type="InterPro" id="IPR021719">
    <property type="entry name" value="Prot_inh_I78"/>
</dbReference>
<keyword evidence="1" id="KW-0732">Signal</keyword>
<dbReference type="PANTHER" id="PTHR39600">
    <property type="entry name" value="PEPTIDASE INHIBITOR I78 FAMILY PROTEIN"/>
    <property type="match status" value="1"/>
</dbReference>
<gene>
    <name evidence="2" type="ORF">BTW07_06030</name>
</gene>
<feature type="chain" id="PRO_5013339584" description="Peptidase inhibitor I78 family protein" evidence="1">
    <location>
        <begin position="17"/>
        <end position="105"/>
    </location>
</feature>
<dbReference type="PROSITE" id="PS51257">
    <property type="entry name" value="PROKAR_LIPOPROTEIN"/>
    <property type="match status" value="1"/>
</dbReference>
<evidence type="ECO:0008006" key="4">
    <source>
        <dbReference type="Google" id="ProtNLM"/>
    </source>
</evidence>
<sequence>MKITGAALIVSGFLLAGCSTAPKPDEAPRPPDVKPVPADACGAQTVGSLVGTMLDDDVRARIADRSRAADIRVIEPGQAYTMDYRSERLNIKVDDQRKITDISCG</sequence>
<keyword evidence="3" id="KW-1185">Reference proteome</keyword>
<evidence type="ECO:0000313" key="2">
    <source>
        <dbReference type="EMBL" id="OLO05164.1"/>
    </source>
</evidence>
<protein>
    <recommendedName>
        <fullName evidence="4">Peptidase inhibitor I78 family protein</fullName>
    </recommendedName>
</protein>
<dbReference type="RefSeq" id="WP_075569260.1">
    <property type="nucleotide sequence ID" value="NZ_MSDO01000005.1"/>
</dbReference>
<dbReference type="EMBL" id="MSDO01000005">
    <property type="protein sequence ID" value="OLO05164.1"/>
    <property type="molecule type" value="Genomic_DNA"/>
</dbReference>
<proteinExistence type="predicted"/>
<dbReference type="Pfam" id="PF11720">
    <property type="entry name" value="Inhibitor_I78"/>
    <property type="match status" value="1"/>
</dbReference>
<evidence type="ECO:0000313" key="3">
    <source>
        <dbReference type="Proteomes" id="UP000186878"/>
    </source>
</evidence>
<evidence type="ECO:0000256" key="1">
    <source>
        <dbReference type="SAM" id="SignalP"/>
    </source>
</evidence>
<dbReference type="Proteomes" id="UP000186878">
    <property type="component" value="Unassembled WGS sequence"/>
</dbReference>
<feature type="signal peptide" evidence="1">
    <location>
        <begin position="1"/>
        <end position="16"/>
    </location>
</feature>
<dbReference type="OrthoDB" id="6049927at2"/>
<name>A0A1Q8SUQ0_9GAMM</name>
<accession>A0A1Q8SUQ0</accession>